<keyword evidence="2" id="KW-1185">Reference proteome</keyword>
<protein>
    <submittedName>
        <fullName evidence="1">Uncharacterized protein</fullName>
    </submittedName>
</protein>
<gene>
    <name evidence="1" type="ORF">HIM_12446</name>
</gene>
<dbReference type="Proteomes" id="UP000054481">
    <property type="component" value="Unassembled WGS sequence"/>
</dbReference>
<reference evidence="1 2" key="1">
    <citation type="journal article" date="2014" name="Genome Biol. Evol.">
        <title>Comparative genomics and transcriptomics analyses reveal divergent lifestyle features of nematode endoparasitic fungus Hirsutella minnesotensis.</title>
        <authorList>
            <person name="Lai Y."/>
            <person name="Liu K."/>
            <person name="Zhang X."/>
            <person name="Zhang X."/>
            <person name="Li K."/>
            <person name="Wang N."/>
            <person name="Shu C."/>
            <person name="Wu Y."/>
            <person name="Wang C."/>
            <person name="Bushley K.E."/>
            <person name="Xiang M."/>
            <person name="Liu X."/>
        </authorList>
    </citation>
    <scope>NUCLEOTIDE SEQUENCE [LARGE SCALE GENOMIC DNA]</scope>
    <source>
        <strain evidence="1 2">3608</strain>
    </source>
</reference>
<accession>A0A0F7ZI14</accession>
<sequence>MSASKERERMIQGIQRAPAVAQNDRRVALLAVMSGFGEDDMEVSAAELDEVQGQELQSHADAEKQVQLGRLTSFLAAGKEWARRLTLNERQSIAFLILCRQLDLIRAGKTVDADQLCQFVGGEGGPGSRA</sequence>
<proteinExistence type="predicted"/>
<organism evidence="1 2">
    <name type="scientific">Hirsutella minnesotensis 3608</name>
    <dbReference type="NCBI Taxonomy" id="1043627"/>
    <lineage>
        <taxon>Eukaryota</taxon>
        <taxon>Fungi</taxon>
        <taxon>Dikarya</taxon>
        <taxon>Ascomycota</taxon>
        <taxon>Pezizomycotina</taxon>
        <taxon>Sordariomycetes</taxon>
        <taxon>Hypocreomycetidae</taxon>
        <taxon>Hypocreales</taxon>
        <taxon>Ophiocordycipitaceae</taxon>
        <taxon>Hirsutella</taxon>
    </lineage>
</organism>
<dbReference type="AlphaFoldDB" id="A0A0F7ZI14"/>
<name>A0A0F7ZI14_9HYPO</name>
<evidence type="ECO:0000313" key="1">
    <source>
        <dbReference type="EMBL" id="KJZ68165.1"/>
    </source>
</evidence>
<evidence type="ECO:0000313" key="2">
    <source>
        <dbReference type="Proteomes" id="UP000054481"/>
    </source>
</evidence>
<dbReference type="EMBL" id="KQ030995">
    <property type="protein sequence ID" value="KJZ68165.1"/>
    <property type="molecule type" value="Genomic_DNA"/>
</dbReference>